<reference evidence="3 4" key="1">
    <citation type="journal article" date="2015" name="Plant Cell">
        <title>Oil accumulation by the oleaginous diatom Fistulifera solaris as revealed by the genome and transcriptome.</title>
        <authorList>
            <person name="Tanaka T."/>
            <person name="Maeda Y."/>
            <person name="Veluchamy A."/>
            <person name="Tanaka M."/>
            <person name="Abida H."/>
            <person name="Marechal E."/>
            <person name="Bowler C."/>
            <person name="Muto M."/>
            <person name="Sunaga Y."/>
            <person name="Tanaka M."/>
            <person name="Yoshino T."/>
            <person name="Taniguchi T."/>
            <person name="Fukuda Y."/>
            <person name="Nemoto M."/>
            <person name="Matsumoto M."/>
            <person name="Wong P.S."/>
            <person name="Aburatani S."/>
            <person name="Fujibuchi W."/>
        </authorList>
    </citation>
    <scope>NUCLEOTIDE SEQUENCE [LARGE SCALE GENOMIC DNA]</scope>
    <source>
        <strain evidence="3 4">JPCC DA0580</strain>
    </source>
</reference>
<feature type="compositionally biased region" description="Polar residues" evidence="1">
    <location>
        <begin position="48"/>
        <end position="60"/>
    </location>
</feature>
<sequence length="371" mass="40405">MGLDEENSNELITEQPNKLNQEPQDAHEGVKHNGHSQPAPPQSKSEDSLGSSQYDENMATSDKDKDKIRNFVLAITGSFAFILILGVTHGSRIRLHQRNKDAPSRHYECFAEDEVLSLPSGESGLFQSSNGSTLEAALTFIDSRTKKELVLTSKQRAGIASHFSRLIHLVKRDTTAASDFDSVHARCEDLSLEALNDESPIFDSPKLAEEAMVDEEGWRKRLEIGGFTHDIRGCGLFGAGKSSNRILRQIEESPCESEISAEESSISVYTESSCNDVVSEERLEQLKEFDDSLTTGLSKLAGQMSKLVANDCTSLDVSAARSLRDCFESRAGNEFVYRGGAGSSGADSSTASDIESTCSSTTENMQADATE</sequence>
<feature type="compositionally biased region" description="Polar residues" evidence="1">
    <location>
        <begin position="9"/>
        <end position="23"/>
    </location>
</feature>
<organism evidence="3 4">
    <name type="scientific">Fistulifera solaris</name>
    <name type="common">Oleaginous diatom</name>
    <dbReference type="NCBI Taxonomy" id="1519565"/>
    <lineage>
        <taxon>Eukaryota</taxon>
        <taxon>Sar</taxon>
        <taxon>Stramenopiles</taxon>
        <taxon>Ochrophyta</taxon>
        <taxon>Bacillariophyta</taxon>
        <taxon>Bacillariophyceae</taxon>
        <taxon>Bacillariophycidae</taxon>
        <taxon>Naviculales</taxon>
        <taxon>Naviculaceae</taxon>
        <taxon>Fistulifera</taxon>
    </lineage>
</organism>
<evidence type="ECO:0000313" key="4">
    <source>
        <dbReference type="Proteomes" id="UP000198406"/>
    </source>
</evidence>
<keyword evidence="4" id="KW-1185">Reference proteome</keyword>
<evidence type="ECO:0000256" key="1">
    <source>
        <dbReference type="SAM" id="MobiDB-lite"/>
    </source>
</evidence>
<proteinExistence type="predicted"/>
<dbReference type="Proteomes" id="UP000198406">
    <property type="component" value="Unassembled WGS sequence"/>
</dbReference>
<comment type="caution">
    <text evidence="3">The sequence shown here is derived from an EMBL/GenBank/DDBJ whole genome shotgun (WGS) entry which is preliminary data.</text>
</comment>
<gene>
    <name evidence="3" type="ORF">FisN_5Hu074</name>
</gene>
<keyword evidence="2" id="KW-0472">Membrane</keyword>
<dbReference type="InParanoid" id="A0A1Z5JU83"/>
<name>A0A1Z5JU83_FISSO</name>
<keyword evidence="2" id="KW-1133">Transmembrane helix</keyword>
<feature type="region of interest" description="Disordered" evidence="1">
    <location>
        <begin position="338"/>
        <end position="371"/>
    </location>
</feature>
<protein>
    <submittedName>
        <fullName evidence="3">Uncharacterized protein</fullName>
    </submittedName>
</protein>
<feature type="region of interest" description="Disordered" evidence="1">
    <location>
        <begin position="1"/>
        <end position="61"/>
    </location>
</feature>
<evidence type="ECO:0000256" key="2">
    <source>
        <dbReference type="SAM" id="Phobius"/>
    </source>
</evidence>
<feature type="compositionally biased region" description="Low complexity" evidence="1">
    <location>
        <begin position="344"/>
        <end position="353"/>
    </location>
</feature>
<dbReference type="AlphaFoldDB" id="A0A1Z5JU83"/>
<feature type="compositionally biased region" description="Polar residues" evidence="1">
    <location>
        <begin position="354"/>
        <end position="371"/>
    </location>
</feature>
<accession>A0A1Z5JU83</accession>
<dbReference type="EMBL" id="BDSP01000117">
    <property type="protein sequence ID" value="GAX17426.1"/>
    <property type="molecule type" value="Genomic_DNA"/>
</dbReference>
<keyword evidence="2" id="KW-0812">Transmembrane</keyword>
<feature type="transmembrane region" description="Helical" evidence="2">
    <location>
        <begin position="71"/>
        <end position="90"/>
    </location>
</feature>
<evidence type="ECO:0000313" key="3">
    <source>
        <dbReference type="EMBL" id="GAX17426.1"/>
    </source>
</evidence>